<reference evidence="1" key="1">
    <citation type="submission" date="2023-03" db="EMBL/GenBank/DDBJ databases">
        <title>Actinoallomurus iriomotensis NBRC 103684.</title>
        <authorList>
            <person name="Ichikawa N."/>
            <person name="Sato H."/>
            <person name="Tonouchi N."/>
        </authorList>
    </citation>
    <scope>NUCLEOTIDE SEQUENCE</scope>
    <source>
        <strain evidence="1">NBRC 103684</strain>
    </source>
</reference>
<name>A0A9W6VU09_9ACTN</name>
<comment type="caution">
    <text evidence="1">The sequence shown here is derived from an EMBL/GenBank/DDBJ whole genome shotgun (WGS) entry which is preliminary data.</text>
</comment>
<evidence type="ECO:0000313" key="2">
    <source>
        <dbReference type="Proteomes" id="UP001165074"/>
    </source>
</evidence>
<accession>A0A9W6VU09</accession>
<keyword evidence="2" id="KW-1185">Reference proteome</keyword>
<dbReference type="RefSeq" id="WP_285571625.1">
    <property type="nucleotide sequence ID" value="NZ_BSTK01000004.1"/>
</dbReference>
<protein>
    <submittedName>
        <fullName evidence="1">Uncharacterized protein</fullName>
    </submittedName>
</protein>
<sequence length="346" mass="36287">MTDHLPQVAAVPFRLGRPEELPGVLAEVAAAGAVTRPAARLLDDAAWTDCDTLEHAARAARTALAADPGPLVRDDPRESAANRDNDLAFGIERHGGAALPLMVDAGLAALMGVVEPARRRGVGLAEADWADLFAGFATVIGWPADPAAAPPVRPVPAVPRPCGAARPNDALRLWVRGHHVFMVFAQCGAMALRCLRSAADAGDTAGARRAAEAATTMMRASRGALCFAGDSSNADYVAEIRPTLMPPIAPPKMSGLHWRDHEALIGALAGARDAWPALGDDGLVAGFREALDTTYLAHRGVCEHFVGDSSPSLLARAGSRRSAVGVLSQFREKRLGLMPPSDERHG</sequence>
<dbReference type="Proteomes" id="UP001165074">
    <property type="component" value="Unassembled WGS sequence"/>
</dbReference>
<evidence type="ECO:0000313" key="1">
    <source>
        <dbReference type="EMBL" id="GLY85073.1"/>
    </source>
</evidence>
<proteinExistence type="predicted"/>
<organism evidence="1 2">
    <name type="scientific">Actinoallomurus iriomotensis</name>
    <dbReference type="NCBI Taxonomy" id="478107"/>
    <lineage>
        <taxon>Bacteria</taxon>
        <taxon>Bacillati</taxon>
        <taxon>Actinomycetota</taxon>
        <taxon>Actinomycetes</taxon>
        <taxon>Streptosporangiales</taxon>
        <taxon>Thermomonosporaceae</taxon>
        <taxon>Actinoallomurus</taxon>
    </lineage>
</organism>
<dbReference type="AlphaFoldDB" id="A0A9W6VU09"/>
<dbReference type="EMBL" id="BSTK01000004">
    <property type="protein sequence ID" value="GLY85073.1"/>
    <property type="molecule type" value="Genomic_DNA"/>
</dbReference>
<gene>
    <name evidence="1" type="ORF">Airi02_030020</name>
</gene>